<dbReference type="Proteomes" id="UP001316087">
    <property type="component" value="Unassembled WGS sequence"/>
</dbReference>
<organism evidence="1 2">
    <name type="scientific">Solibacillus palustris</name>
    <dbReference type="NCBI Taxonomy" id="2908203"/>
    <lineage>
        <taxon>Bacteria</taxon>
        <taxon>Bacillati</taxon>
        <taxon>Bacillota</taxon>
        <taxon>Bacilli</taxon>
        <taxon>Bacillales</taxon>
        <taxon>Caryophanaceae</taxon>
        <taxon>Solibacillus</taxon>
    </lineage>
</organism>
<reference evidence="1 2" key="1">
    <citation type="submission" date="2022-03" db="EMBL/GenBank/DDBJ databases">
        <authorList>
            <person name="Jo J.-H."/>
            <person name="Im W.-T."/>
        </authorList>
    </citation>
    <scope>NUCLEOTIDE SEQUENCE [LARGE SCALE GENOMIC DNA]</scope>
    <source>
        <strain evidence="1 2">MA9</strain>
    </source>
</reference>
<keyword evidence="2" id="KW-1185">Reference proteome</keyword>
<dbReference type="Pfam" id="PF11122">
    <property type="entry name" value="Spore-coat_CotD"/>
    <property type="match status" value="1"/>
</dbReference>
<keyword evidence="1" id="KW-0946">Virion</keyword>
<dbReference type="InterPro" id="IPR020108">
    <property type="entry name" value="Spore_coat_CotD"/>
</dbReference>
<name>A0ABS9UGM4_9BACL</name>
<evidence type="ECO:0000313" key="1">
    <source>
        <dbReference type="EMBL" id="MCH7323508.1"/>
    </source>
</evidence>
<proteinExistence type="predicted"/>
<keyword evidence="1" id="KW-0167">Capsid protein</keyword>
<dbReference type="EMBL" id="JAKZFC010000008">
    <property type="protein sequence ID" value="MCH7323508.1"/>
    <property type="molecule type" value="Genomic_DNA"/>
</dbReference>
<evidence type="ECO:0000313" key="2">
    <source>
        <dbReference type="Proteomes" id="UP001316087"/>
    </source>
</evidence>
<gene>
    <name evidence="1" type="ORF">LZ480_16655</name>
</gene>
<accession>A0ABS9UGM4</accession>
<comment type="caution">
    <text evidence="1">The sequence shown here is derived from an EMBL/GenBank/DDBJ whole genome shotgun (WGS) entry which is preliminary data.</text>
</comment>
<sequence>MPAQTSPTQYASPQVSPSRQYVQRNITNTVVPHIHPSHLTTVNQHYINNQHYFPHTESVINECFETNTMCGTPFRPNGCGCSKRRGW</sequence>
<protein>
    <submittedName>
        <fullName evidence="1">Spore coat protein</fullName>
    </submittedName>
</protein>